<reference evidence="1 2" key="1">
    <citation type="submission" date="2021-10" db="EMBL/GenBank/DDBJ databases">
        <title>Collection of gut derived symbiotic bacterial strains cultured from healthy donors.</title>
        <authorList>
            <person name="Lin H."/>
            <person name="Littmann E."/>
            <person name="Kohout C."/>
            <person name="Pamer E.G."/>
        </authorList>
    </citation>
    <scope>NUCLEOTIDE SEQUENCE [LARGE SCALE GENOMIC DNA]</scope>
    <source>
        <strain evidence="1 2">DFI.1.165</strain>
    </source>
</reference>
<name>A0ABS8DK07_9FIRM</name>
<protein>
    <recommendedName>
        <fullName evidence="3">Carboxypeptidase regulatory-like domain-containing protein</fullName>
    </recommendedName>
</protein>
<proteinExistence type="predicted"/>
<sequence>MSWIYAEAMELTSCVVLMSERIPEQLSLDGTLLKGGRYGMRAVFNAENAEQERDAEGLTAAFVYPIDKEVMSVADMSGEQTDSGAVNVTLGTVSLSRIESMDRVTYEHPVIDFTGTDPELLAMITGFEVSPNTLFSQWYVTTNQREQIILASHERLSLDEGEYVTGLKIVWENFPAFTPTTDYTIKLLGNPNPHSRLTGKYLGDEYTAYDIHVSFGADNRSRYEASGKSTAISGKSGVIITGLSTGAIEISDSSVYQGEEFVVSMSQSYHVTNPAGREFDIREPVFLMEIDSGYVCEAGSAKVNGTNADIQWQKRKLLNGNSILEITAVDYDEIFHTDNVELEIEFTLRACPQTGASKGLQPVRTVWTDFTGTAKFMPREGHAAVRLSNTVTGDTELFEELTSELYKWEPCIEGGQEILEANELGIGALGIQNEKYGTELMGHDNEDYGLQLTILSDPDKPTRDWVIYIPVPKAGQQVLYKAAADGTSSIKESPVSTCDLELTGAVELKDAPKETEITYTTEDIPEYAADGTEVGGYTASVDNWSDVTMVRIRIPVLEAGERVYPVLHYRSPEKTKTGQFITYCGGYFNTKMGDAEDYLYGQEGGYLPLISYRLTDYQVSGSVWEDLSSAGNNVLTDGDRPREGALITASGTSGRIWSAATDSTGNYMLTVPSAGRYTVTARLPEEEKAYHFVEADYGTRENSSKFNPNTGSTVITLDKEDIYYLNAGFRAEGASGSKKPEKDAQIQVTARAVNGKAGVAEGGKAPDITGENTQSARISLNVRADMATGAEVSLKCAAKMHNRLARITLCDEEGNVCTLAVSDISGEERKIGMEQITARFDEGNGSIYLKNVTRSLHVLVEFRAEPILNTKEEIMDFDSSYYSMWENK</sequence>
<gene>
    <name evidence="1" type="ORF">LIZ65_15570</name>
</gene>
<dbReference type="EMBL" id="JAJCIS010000014">
    <property type="protein sequence ID" value="MCB7388707.1"/>
    <property type="molecule type" value="Genomic_DNA"/>
</dbReference>
<evidence type="ECO:0000313" key="1">
    <source>
        <dbReference type="EMBL" id="MCB7388707.1"/>
    </source>
</evidence>
<dbReference type="Proteomes" id="UP001299546">
    <property type="component" value="Unassembled WGS sequence"/>
</dbReference>
<dbReference type="InterPro" id="IPR013783">
    <property type="entry name" value="Ig-like_fold"/>
</dbReference>
<dbReference type="RefSeq" id="WP_227183732.1">
    <property type="nucleotide sequence ID" value="NZ_JAJCIQ010000014.1"/>
</dbReference>
<organism evidence="1 2">
    <name type="scientific">Bariatricus massiliensis</name>
    <dbReference type="NCBI Taxonomy" id="1745713"/>
    <lineage>
        <taxon>Bacteria</taxon>
        <taxon>Bacillati</taxon>
        <taxon>Bacillota</taxon>
        <taxon>Clostridia</taxon>
        <taxon>Lachnospirales</taxon>
        <taxon>Lachnospiraceae</taxon>
        <taxon>Bariatricus</taxon>
    </lineage>
</organism>
<evidence type="ECO:0000313" key="2">
    <source>
        <dbReference type="Proteomes" id="UP001299546"/>
    </source>
</evidence>
<dbReference type="Gene3D" id="2.60.40.10">
    <property type="entry name" value="Immunoglobulins"/>
    <property type="match status" value="1"/>
</dbReference>
<accession>A0ABS8DK07</accession>
<dbReference type="SUPFAM" id="SSF49478">
    <property type="entry name" value="Cna protein B-type domain"/>
    <property type="match status" value="1"/>
</dbReference>
<comment type="caution">
    <text evidence="1">The sequence shown here is derived from an EMBL/GenBank/DDBJ whole genome shotgun (WGS) entry which is preliminary data.</text>
</comment>
<evidence type="ECO:0008006" key="3">
    <source>
        <dbReference type="Google" id="ProtNLM"/>
    </source>
</evidence>
<keyword evidence="2" id="KW-1185">Reference proteome</keyword>